<feature type="compositionally biased region" description="Basic and acidic residues" evidence="1">
    <location>
        <begin position="207"/>
        <end position="220"/>
    </location>
</feature>
<proteinExistence type="predicted"/>
<dbReference type="NCBIfam" id="NF033519">
    <property type="entry name" value="transpos_ISAzo13"/>
    <property type="match status" value="1"/>
</dbReference>
<sequence length="570" mass="61721">MTISDAVLGVVGVKFAALLPHLNERQRRLFLAAEAGALGHGGIAAVARLAAVSESTIARGRAELAGGAPVLGRVRRAGAGRKPATERDPGLQSALQALIEPREAGCPVSALRWTTASLRDLARELSAAGHQVSAPVVGSLLRSMGFSLQGMAKRRAGSQVPDRDAQFRHINTTVEQFLVQGLPVVSVDAKKKEPIGDFARPGRSYRRKGEPITAPDHDFTDASTPVAIPYGVYDLGQDTGWVNVGTDRNTAAFAVESIRRWWHQRGRPDYPAATRLLITADSGGANSADSHLFKYDLAAFADETGVTVTVLHFPPGTSKWNKVEHRLFSRITHSLRGRPLTSYDVLLRSIAATRTGTGLTVSAVLDDNDYPTGRTLAKDQRTAILHRVERDDFHGEWNYTIAPYDPQTTAAAEPDRAASTPTPIPAEATHLLTHPALTGMSREQFDQLVVDLEPWRQTLAEAERQKRKGINRRGYNPGFGFLDHRHRVLAAILSCRNTVTLTLAARLLGRDRNTLSYHAHRTMPLLGLAGGPTAATLLAGPRNTHPPRTIEALHQTIAAATTQPNHAVIL</sequence>
<comment type="caution">
    <text evidence="2">The sequence shown here is derived from an EMBL/GenBank/DDBJ whole genome shotgun (WGS) entry which is preliminary data.</text>
</comment>
<dbReference type="EMBL" id="BSFP01000221">
    <property type="protein sequence ID" value="GLL08826.1"/>
    <property type="molecule type" value="Genomic_DNA"/>
</dbReference>
<accession>A0A9W6KYD5</accession>
<evidence type="ECO:0008006" key="4">
    <source>
        <dbReference type="Google" id="ProtNLM"/>
    </source>
</evidence>
<dbReference type="Proteomes" id="UP001143480">
    <property type="component" value="Unassembled WGS sequence"/>
</dbReference>
<dbReference type="InterPro" id="IPR011518">
    <property type="entry name" value="Transposase_36"/>
</dbReference>
<reference evidence="2" key="1">
    <citation type="journal article" date="2014" name="Int. J. Syst. Evol. Microbiol.">
        <title>Complete genome sequence of Corynebacterium casei LMG S-19264T (=DSM 44701T), isolated from a smear-ripened cheese.</title>
        <authorList>
            <consortium name="US DOE Joint Genome Institute (JGI-PGF)"/>
            <person name="Walter F."/>
            <person name="Albersmeier A."/>
            <person name="Kalinowski J."/>
            <person name="Ruckert C."/>
        </authorList>
    </citation>
    <scope>NUCLEOTIDE SEQUENCE</scope>
    <source>
        <strain evidence="2">VKM Ac-1321</strain>
    </source>
</reference>
<evidence type="ECO:0000313" key="2">
    <source>
        <dbReference type="EMBL" id="GLL08826.1"/>
    </source>
</evidence>
<reference evidence="2" key="2">
    <citation type="submission" date="2023-01" db="EMBL/GenBank/DDBJ databases">
        <authorList>
            <person name="Sun Q."/>
            <person name="Evtushenko L."/>
        </authorList>
    </citation>
    <scope>NUCLEOTIDE SEQUENCE</scope>
    <source>
        <strain evidence="2">VKM Ac-1321</strain>
    </source>
</reference>
<name>A0A9W6KYD5_9ACTN</name>
<protein>
    <recommendedName>
        <fullName evidence="4">DDE family transposase</fullName>
    </recommendedName>
</protein>
<feature type="region of interest" description="Disordered" evidence="1">
    <location>
        <begin position="196"/>
        <end position="220"/>
    </location>
</feature>
<dbReference type="Pfam" id="PF07592">
    <property type="entry name" value="DDE_Tnp_ISAZ013"/>
    <property type="match status" value="1"/>
</dbReference>
<evidence type="ECO:0000256" key="1">
    <source>
        <dbReference type="SAM" id="MobiDB-lite"/>
    </source>
</evidence>
<keyword evidence="3" id="KW-1185">Reference proteome</keyword>
<gene>
    <name evidence="2" type="ORF">GCM10017581_106070</name>
</gene>
<organism evidence="2 3">
    <name type="scientific">Dactylosporangium matsuzakiense</name>
    <dbReference type="NCBI Taxonomy" id="53360"/>
    <lineage>
        <taxon>Bacteria</taxon>
        <taxon>Bacillati</taxon>
        <taxon>Actinomycetota</taxon>
        <taxon>Actinomycetes</taxon>
        <taxon>Micromonosporales</taxon>
        <taxon>Micromonosporaceae</taxon>
        <taxon>Dactylosporangium</taxon>
    </lineage>
</organism>
<evidence type="ECO:0000313" key="3">
    <source>
        <dbReference type="Proteomes" id="UP001143480"/>
    </source>
</evidence>
<dbReference type="AlphaFoldDB" id="A0A9W6KYD5"/>